<dbReference type="Gene3D" id="2.60.40.2070">
    <property type="match status" value="1"/>
</dbReference>
<keyword evidence="3" id="KW-0813">Transport</keyword>
<dbReference type="Proteomes" id="UP000182987">
    <property type="component" value="Chromosome"/>
</dbReference>
<dbReference type="PANTHER" id="PTHR30451:SF5">
    <property type="entry name" value="SLR0019 PROTEIN"/>
    <property type="match status" value="1"/>
</dbReference>
<dbReference type="SUPFAM" id="SSF141729">
    <property type="entry name" value="FimD N-terminal domain-like"/>
    <property type="match status" value="1"/>
</dbReference>
<keyword evidence="6" id="KW-0732">Signal</keyword>
<dbReference type="GO" id="GO:0015473">
    <property type="term" value="F:fimbrial usher porin activity"/>
    <property type="evidence" value="ECO:0007669"/>
    <property type="project" value="InterPro"/>
</dbReference>
<evidence type="ECO:0000259" key="9">
    <source>
        <dbReference type="Pfam" id="PF13953"/>
    </source>
</evidence>
<dbReference type="Pfam" id="PF13953">
    <property type="entry name" value="PapC_C"/>
    <property type="match status" value="1"/>
</dbReference>
<evidence type="ECO:0000256" key="3">
    <source>
        <dbReference type="ARBA" id="ARBA00022448"/>
    </source>
</evidence>
<dbReference type="PATRIC" id="fig|1440763.5.peg.3400"/>
<evidence type="ECO:0000256" key="6">
    <source>
        <dbReference type="ARBA" id="ARBA00022729"/>
    </source>
</evidence>
<dbReference type="GO" id="GO:0009279">
    <property type="term" value="C:cell outer membrane"/>
    <property type="evidence" value="ECO:0007669"/>
    <property type="project" value="UniProtKB-SubCell"/>
</dbReference>
<dbReference type="InterPro" id="IPR000015">
    <property type="entry name" value="Fimb_usher"/>
</dbReference>
<evidence type="ECO:0000256" key="1">
    <source>
        <dbReference type="ARBA" id="ARBA00004571"/>
    </source>
</evidence>
<dbReference type="EMBL" id="CP017480">
    <property type="protein sequence ID" value="APG03075.1"/>
    <property type="molecule type" value="Genomic_DNA"/>
</dbReference>
<comment type="subcellular location">
    <subcellularLocation>
        <location evidence="1">Cell outer membrane</location>
        <topology evidence="1">Multi-pass membrane protein</topology>
    </subcellularLocation>
</comment>
<dbReference type="InterPro" id="IPR042186">
    <property type="entry name" value="FimD_plug_dom"/>
</dbReference>
<dbReference type="Pfam" id="PF00577">
    <property type="entry name" value="Usher"/>
    <property type="match status" value="1"/>
</dbReference>
<dbReference type="InterPro" id="IPR037224">
    <property type="entry name" value="PapC_N_sf"/>
</dbReference>
<reference evidence="12" key="1">
    <citation type="submission" date="2016-09" db="EMBL/GenBank/DDBJ databases">
        <authorList>
            <person name="Lysoe E."/>
        </authorList>
    </citation>
    <scope>NUCLEOTIDE SEQUENCE [LARGE SCALE GENOMIC DNA]</scope>
    <source>
        <strain evidence="12">LJ96T</strain>
    </source>
</reference>
<evidence type="ECO:0000313" key="12">
    <source>
        <dbReference type="Proteomes" id="UP000182987"/>
    </source>
</evidence>
<dbReference type="AlphaFoldDB" id="A0A0G9HCX4"/>
<keyword evidence="5" id="KW-0812">Transmembrane</keyword>
<organism evidence="11 12">
    <name type="scientific">Luteibacter rhizovicinus DSM 16549</name>
    <dbReference type="NCBI Taxonomy" id="1440763"/>
    <lineage>
        <taxon>Bacteria</taxon>
        <taxon>Pseudomonadati</taxon>
        <taxon>Pseudomonadota</taxon>
        <taxon>Gammaproteobacteria</taxon>
        <taxon>Lysobacterales</taxon>
        <taxon>Rhodanobacteraceae</taxon>
        <taxon>Luteibacter</taxon>
    </lineage>
</organism>
<comment type="similarity">
    <text evidence="2">Belongs to the fimbrial export usher family.</text>
</comment>
<protein>
    <submittedName>
        <fullName evidence="11">Uncharacterized protein</fullName>
    </submittedName>
</protein>
<dbReference type="Gene3D" id="2.60.40.2610">
    <property type="entry name" value="Outer membrane usher protein FimD, plug domain"/>
    <property type="match status" value="1"/>
</dbReference>
<proteinExistence type="inferred from homology"/>
<dbReference type="STRING" id="1440763.BJI69_03585"/>
<keyword evidence="4" id="KW-1134">Transmembrane beta strand</keyword>
<name>A0A0G9HCX4_9GAMM</name>
<feature type="domain" description="PapC-like C-terminal" evidence="9">
    <location>
        <begin position="689"/>
        <end position="749"/>
    </location>
</feature>
<dbReference type="KEGG" id="lrz:BJI69_03585"/>
<feature type="domain" description="PapC N-terminal" evidence="10">
    <location>
        <begin position="2"/>
        <end position="130"/>
    </location>
</feature>
<dbReference type="InterPro" id="IPR025949">
    <property type="entry name" value="PapC-like_C"/>
</dbReference>
<keyword evidence="7" id="KW-0472">Membrane</keyword>
<evidence type="ECO:0000256" key="2">
    <source>
        <dbReference type="ARBA" id="ARBA00008064"/>
    </source>
</evidence>
<keyword evidence="12" id="KW-1185">Reference proteome</keyword>
<sequence length="768" mass="82012">MKIDLSRYTRGNPVVAGTYDADVWLNGEWQCRRRVRFATEDTASDATPCVSRADLVSLGVTLPASLATDDEGCRPLSDLLPGATTRFDVSEQRLDIEVPQASLARQRSGLVPPSQRDAGVVSGQLGWHVNVHRSTTGKRSRTARFLAIEAGINAADWRVRGAGAWSASRYRRRYLYVERQIETWRSQWRTGELLVSDGSFAPVRLRGMSLASDARMEDDAGSGYKPRVHGVARTHAVVRVSQAGVLLRELTVTPGPFVIDDLQGIGRGGHLDVTVDEEDGRRTSFRVPFFAMPDLLGEGRTFASMSMGRALTAQGRGGELVQATWRRGLSRNTTVYSGWRGWAGSHSILLGAAVDSMAGAFAVDFTGSRTARSSSSSRSNRSGAWRLRHGRRWQDGTSMWVSLAGDRGSALPGTGHRRSSAQVGGTGEVRLDVVLQRELPAGNGALTASGDLRRTKRRSDAHRGRSETSFALAWMRGWRRATLDVSLRHAADDVSARLGLSIPLGSAPTTPTLTLTGHGARRDASRLQLGVVGTLGTERDVAYGAFLGQGAGGDRPIGLSASRLSGSGQSSVAVDRSRGAHAESFATSGGLVLHRDGITRTQRLGEAMALVHAPGAAGARLSSATGVRLDRRGYGVVPHLAPFRWNPIEIDPAGLSLDVSLLSTRRSVAPTAGALVLLPFDTDVGRTALLVARQADGAPPPFGADVLDSEGRSVGVVGQAGNIFVRNAVPGAELTVRWGRRAQDQCIVRVEADDEAAPGLTRLTGVCR</sequence>
<dbReference type="PANTHER" id="PTHR30451">
    <property type="entry name" value="OUTER MEMBRANE USHER PROTEIN"/>
    <property type="match status" value="1"/>
</dbReference>
<dbReference type="Gene3D" id="2.60.40.3110">
    <property type="match status" value="1"/>
</dbReference>
<evidence type="ECO:0000313" key="11">
    <source>
        <dbReference type="EMBL" id="APG03075.1"/>
    </source>
</evidence>
<dbReference type="Gene3D" id="3.10.20.410">
    <property type="match status" value="1"/>
</dbReference>
<evidence type="ECO:0000256" key="4">
    <source>
        <dbReference type="ARBA" id="ARBA00022452"/>
    </source>
</evidence>
<dbReference type="GO" id="GO:0009297">
    <property type="term" value="P:pilus assembly"/>
    <property type="evidence" value="ECO:0007669"/>
    <property type="project" value="InterPro"/>
</dbReference>
<dbReference type="Pfam" id="PF13954">
    <property type="entry name" value="PapC_N"/>
    <property type="match status" value="1"/>
</dbReference>
<evidence type="ECO:0000256" key="8">
    <source>
        <dbReference type="ARBA" id="ARBA00023237"/>
    </source>
</evidence>
<evidence type="ECO:0000259" key="10">
    <source>
        <dbReference type="Pfam" id="PF13954"/>
    </source>
</evidence>
<evidence type="ECO:0000256" key="7">
    <source>
        <dbReference type="ARBA" id="ARBA00023136"/>
    </source>
</evidence>
<accession>A0A0G9HCX4</accession>
<dbReference type="InterPro" id="IPR025885">
    <property type="entry name" value="PapC_N"/>
</dbReference>
<keyword evidence="8" id="KW-0998">Cell outer membrane</keyword>
<dbReference type="InterPro" id="IPR043142">
    <property type="entry name" value="PapC-like_C_sf"/>
</dbReference>
<gene>
    <name evidence="11" type="ORF">BJI69_03585</name>
</gene>
<evidence type="ECO:0000256" key="5">
    <source>
        <dbReference type="ARBA" id="ARBA00022692"/>
    </source>
</evidence>